<dbReference type="Gene3D" id="3.40.50.1820">
    <property type="entry name" value="alpha/beta hydrolase"/>
    <property type="match status" value="1"/>
</dbReference>
<dbReference type="SUPFAM" id="SSF50993">
    <property type="entry name" value="Peptidase/esterase 'gauge' domain"/>
    <property type="match status" value="1"/>
</dbReference>
<dbReference type="PANTHER" id="PTHR42881">
    <property type="entry name" value="PROLYL ENDOPEPTIDASE"/>
    <property type="match status" value="1"/>
</dbReference>
<name>A0ABV7V2I7_9SPHN</name>
<keyword evidence="5" id="KW-0378">Hydrolase</keyword>
<keyword evidence="6" id="KW-0720">Serine protease</keyword>
<gene>
    <name evidence="10" type="ORF">ACFOOT_09425</name>
</gene>
<feature type="signal peptide" evidence="7">
    <location>
        <begin position="1"/>
        <end position="29"/>
    </location>
</feature>
<keyword evidence="11" id="KW-1185">Reference proteome</keyword>
<dbReference type="PROSITE" id="PS00708">
    <property type="entry name" value="PRO_ENDOPEP_SER"/>
    <property type="match status" value="1"/>
</dbReference>
<comment type="caution">
    <text evidence="10">The sequence shown here is derived from an EMBL/GenBank/DDBJ whole genome shotgun (WGS) entry which is preliminary data.</text>
</comment>
<evidence type="ECO:0000259" key="8">
    <source>
        <dbReference type="Pfam" id="PF00326"/>
    </source>
</evidence>
<evidence type="ECO:0000256" key="1">
    <source>
        <dbReference type="ARBA" id="ARBA00001070"/>
    </source>
</evidence>
<dbReference type="PRINTS" id="PR00862">
    <property type="entry name" value="PROLIGOPTASE"/>
</dbReference>
<evidence type="ECO:0000256" key="7">
    <source>
        <dbReference type="SAM" id="SignalP"/>
    </source>
</evidence>
<keyword evidence="7" id="KW-0732">Signal</keyword>
<dbReference type="Gene3D" id="2.130.10.120">
    <property type="entry name" value="Prolyl oligopeptidase, N-terminal domain"/>
    <property type="match status" value="1"/>
</dbReference>
<sequence length="772" mass="83256">MERFGTGWRKALQATTLLAALALGEPALATAVPAASPDAASEGAVDVVRGEHAGSAVPADLISAIAPAPAPRNSLILPRALYPLARRDGVVDKPFGQAVADPWRWLEADLRTSPDVADWVGRESRLTAGFLKALPGRDGFAARIRSLFDYPRVSLPRKAGHSYFYLRNTGLQNQSVLYVQDGASATPRPLIDPNTWSADGSQALDLWVPSRSGRYLAFGRQRDGSDWRTLGVVDARSGRVLEDSLSWANDTLIGWLGDEGFLYSRYPAPAQGEAYRAVLSGKAVWFHRVGTPQAADELVYATPDHPQWGHKAFVTSDGRWAAITTETSTDARRMVHLVDLRGEDWRRGAWRVLPLVTDFDHEWKAIEGLGDRLWFITNAGAPNGMVVQLDLAAGTPRWRVVVPERSQTLAAGNIVGDRLILSYQHDGATTAVVTDLRGKPARAITLNGIGVASGFAGRPGDSETFYQFSSFNLPPTIFRLDLKTGAATPFAQPRLSFDPDDYVVEQRRYRSKDGTMVPLYLVRSRRAALASQPLPTLLYGYGGFDVALTPGWSPVRMAWIAAGGAFALANIRGGGEFGQAWHDGGRLAAKQNSFDDFIAAGEYLIAQGITPKGGLAIQGSSNGGLLVGAVVNQRPDLFAAANPDVGVMDMLRFDRFTAGRFWMDDYGDPARAADWQVLRAYSPYHNIRDGVRYPAILVTTADTDDRVVPAHSFKYVAALQAADIGPLPHLLRVEQGAGHGGGKSVDKVIAGGADVLAFLAAYTGLVPLAPAP</sequence>
<evidence type="ECO:0000256" key="2">
    <source>
        <dbReference type="ARBA" id="ARBA00005228"/>
    </source>
</evidence>
<comment type="similarity">
    <text evidence="2">Belongs to the peptidase S9A family.</text>
</comment>
<dbReference type="Pfam" id="PF00326">
    <property type="entry name" value="Peptidase_S9"/>
    <property type="match status" value="1"/>
</dbReference>
<accession>A0ABV7V2I7</accession>
<protein>
    <recommendedName>
        <fullName evidence="3">prolyl oligopeptidase</fullName>
        <ecNumber evidence="3">3.4.21.26</ecNumber>
    </recommendedName>
</protein>
<comment type="catalytic activity">
    <reaction evidence="1">
        <text>Hydrolysis of Pro-|-Xaa &gt;&gt; Ala-|-Xaa in oligopeptides.</text>
        <dbReference type="EC" id="3.4.21.26"/>
    </reaction>
</comment>
<dbReference type="InterPro" id="IPR023302">
    <property type="entry name" value="Pept_S9A_N"/>
</dbReference>
<reference evidence="11" key="1">
    <citation type="journal article" date="2019" name="Int. J. Syst. Evol. Microbiol.">
        <title>The Global Catalogue of Microorganisms (GCM) 10K type strain sequencing project: providing services to taxonomists for standard genome sequencing and annotation.</title>
        <authorList>
            <consortium name="The Broad Institute Genomics Platform"/>
            <consortium name="The Broad Institute Genome Sequencing Center for Infectious Disease"/>
            <person name="Wu L."/>
            <person name="Ma J."/>
        </authorList>
    </citation>
    <scope>NUCLEOTIDE SEQUENCE [LARGE SCALE GENOMIC DNA]</scope>
    <source>
        <strain evidence="11">KCTC 42224</strain>
    </source>
</reference>
<dbReference type="Proteomes" id="UP001595683">
    <property type="component" value="Unassembled WGS sequence"/>
</dbReference>
<dbReference type="InterPro" id="IPR002471">
    <property type="entry name" value="Pept_S9_AS"/>
</dbReference>
<evidence type="ECO:0000259" key="9">
    <source>
        <dbReference type="Pfam" id="PF02897"/>
    </source>
</evidence>
<dbReference type="Pfam" id="PF02897">
    <property type="entry name" value="Peptidase_S9_N"/>
    <property type="match status" value="1"/>
</dbReference>
<evidence type="ECO:0000256" key="3">
    <source>
        <dbReference type="ARBA" id="ARBA00011897"/>
    </source>
</evidence>
<feature type="domain" description="Peptidase S9A N-terminal" evidence="9">
    <location>
        <begin position="83"/>
        <end position="492"/>
    </location>
</feature>
<proteinExistence type="inferred from homology"/>
<dbReference type="PANTHER" id="PTHR42881:SF2">
    <property type="entry name" value="PROLYL ENDOPEPTIDASE"/>
    <property type="match status" value="1"/>
</dbReference>
<dbReference type="EC" id="3.4.21.26" evidence="3"/>
<feature type="domain" description="Peptidase S9 prolyl oligopeptidase catalytic" evidence="8">
    <location>
        <begin position="556"/>
        <end position="764"/>
    </location>
</feature>
<dbReference type="InterPro" id="IPR029058">
    <property type="entry name" value="AB_hydrolase_fold"/>
</dbReference>
<evidence type="ECO:0000256" key="5">
    <source>
        <dbReference type="ARBA" id="ARBA00022801"/>
    </source>
</evidence>
<evidence type="ECO:0000313" key="11">
    <source>
        <dbReference type="Proteomes" id="UP001595683"/>
    </source>
</evidence>
<evidence type="ECO:0000313" key="10">
    <source>
        <dbReference type="EMBL" id="MFC3671649.1"/>
    </source>
</evidence>
<dbReference type="InterPro" id="IPR051167">
    <property type="entry name" value="Prolyl_oligopep/macrocyclase"/>
</dbReference>
<dbReference type="InterPro" id="IPR001375">
    <property type="entry name" value="Peptidase_S9_cat"/>
</dbReference>
<evidence type="ECO:0000256" key="4">
    <source>
        <dbReference type="ARBA" id="ARBA00022670"/>
    </source>
</evidence>
<dbReference type="SUPFAM" id="SSF53474">
    <property type="entry name" value="alpha/beta-Hydrolases"/>
    <property type="match status" value="1"/>
</dbReference>
<keyword evidence="4" id="KW-0645">Protease</keyword>
<feature type="chain" id="PRO_5046949225" description="prolyl oligopeptidase" evidence="7">
    <location>
        <begin position="30"/>
        <end position="772"/>
    </location>
</feature>
<organism evidence="10 11">
    <name type="scientific">Novosphingobium pokkalii</name>
    <dbReference type="NCBI Taxonomy" id="1770194"/>
    <lineage>
        <taxon>Bacteria</taxon>
        <taxon>Pseudomonadati</taxon>
        <taxon>Pseudomonadota</taxon>
        <taxon>Alphaproteobacteria</taxon>
        <taxon>Sphingomonadales</taxon>
        <taxon>Sphingomonadaceae</taxon>
        <taxon>Novosphingobium</taxon>
    </lineage>
</organism>
<dbReference type="EMBL" id="JBHRYE010000013">
    <property type="protein sequence ID" value="MFC3671649.1"/>
    <property type="molecule type" value="Genomic_DNA"/>
</dbReference>
<dbReference type="RefSeq" id="WP_191324387.1">
    <property type="nucleotide sequence ID" value="NZ_BMZP01000008.1"/>
</dbReference>
<dbReference type="InterPro" id="IPR002470">
    <property type="entry name" value="Peptidase_S9A"/>
</dbReference>
<evidence type="ECO:0000256" key="6">
    <source>
        <dbReference type="ARBA" id="ARBA00022825"/>
    </source>
</evidence>